<proteinExistence type="inferred from homology"/>
<dbReference type="PANTHER" id="PTHR37533:SF2">
    <property type="entry name" value="FLAGELLAR HOOK-LENGTH CONTROL PROTEIN"/>
    <property type="match status" value="1"/>
</dbReference>
<feature type="compositionally biased region" description="Polar residues" evidence="4">
    <location>
        <begin position="68"/>
        <end position="108"/>
    </location>
</feature>
<evidence type="ECO:0000313" key="9">
    <source>
        <dbReference type="Proteomes" id="UP000095008"/>
    </source>
</evidence>
<sequence>MAAVSIVNLVSSSSLASNPVGKGSAPAGKEKSDSTKFAAVMAKQQSRETPPPQKSTEHPQHDIGANPSGHSQSSAETTQADAANSLQPVSGKSLPQPQSNIRAQNGTVSKDSDPKKSKDQPANSSIVMTENLPSGLLPLPVVIPPDSSQTLSSVDFSGEDNAATHMGGSGNQSAQVSEKSVLPRSSQPGLLQVADADHPVTDGKLTASVARSAIQDGSASQIVGHFLQNLAQAFAASSTTGPQSIASSAFSNSWVDPSTQLLKTVSDSGVGLVGNSAAPLLASTIMLPPAASTPTAQVVAAPVGANPQWGEALGQQVQFLLGQGIQQATLQLNPPHLGPLEVHLDIQANGQANATFISPHPEVLQAISTAIPQLQQSFAAAGMSLGQANVGADSGGRFFSKNRSTPADTVKSMTEPLESTTPSTVLKVHLGLINAFA</sequence>
<feature type="compositionally biased region" description="Polar residues" evidence="4">
    <location>
        <begin position="171"/>
        <end position="186"/>
    </location>
</feature>
<dbReference type="InterPro" id="IPR052563">
    <property type="entry name" value="FliK"/>
</dbReference>
<dbReference type="InterPro" id="IPR001635">
    <property type="entry name" value="Flag_hook_Flik"/>
</dbReference>
<name>A0A1C2I1D8_ACITH</name>
<organism evidence="6 9">
    <name type="scientific">Acidithiobacillus thiooxidans</name>
    <name type="common">Thiobacillus thiooxidans</name>
    <dbReference type="NCBI Taxonomy" id="930"/>
    <lineage>
        <taxon>Bacteria</taxon>
        <taxon>Pseudomonadati</taxon>
        <taxon>Pseudomonadota</taxon>
        <taxon>Acidithiobacillia</taxon>
        <taxon>Acidithiobacillales</taxon>
        <taxon>Acidithiobacillaceae</taxon>
        <taxon>Acidithiobacillus</taxon>
    </lineage>
</organism>
<comment type="caution">
    <text evidence="6">The sequence shown here is derived from an EMBL/GenBank/DDBJ whole genome shotgun (WGS) entry which is preliminary data.</text>
</comment>
<dbReference type="Pfam" id="PF02120">
    <property type="entry name" value="Flg_hook"/>
    <property type="match status" value="1"/>
</dbReference>
<reference evidence="6 8" key="1">
    <citation type="journal article" date="2016" name="Int. J. Mol. Sci.">
        <title>Comparative genomics of the extreme acidophile Acidithiobacillus thiooxidans reveals intraspecific divergence and niche adaptation.</title>
        <authorList>
            <person name="Zhang X."/>
            <person name="Feng X."/>
            <person name="Tao J."/>
            <person name="Ma L."/>
            <person name="Xiao Y."/>
            <person name="Liang Y."/>
            <person name="Liu X."/>
            <person name="Yin H."/>
        </authorList>
    </citation>
    <scope>NUCLEOTIDE SEQUENCE [LARGE SCALE GENOMIC DNA]</scope>
    <source>
        <strain evidence="7 8">A02</strain>
        <strain evidence="6">DXS-W</strain>
    </source>
</reference>
<comment type="function">
    <text evidence="1">Controls the length of the flagellar hook.</text>
</comment>
<feature type="compositionally biased region" description="Low complexity" evidence="4">
    <location>
        <begin position="1"/>
        <end position="18"/>
    </location>
</feature>
<dbReference type="CDD" id="cd17470">
    <property type="entry name" value="T3SS_Flik_C"/>
    <property type="match status" value="1"/>
</dbReference>
<dbReference type="Proteomes" id="UP000094893">
    <property type="component" value="Unassembled WGS sequence"/>
</dbReference>
<evidence type="ECO:0000256" key="4">
    <source>
        <dbReference type="SAM" id="MobiDB-lite"/>
    </source>
</evidence>
<gene>
    <name evidence="6" type="ORF">A6M23_15000</name>
    <name evidence="7" type="ORF">A6P07_03850</name>
</gene>
<evidence type="ECO:0000256" key="3">
    <source>
        <dbReference type="ARBA" id="ARBA00022795"/>
    </source>
</evidence>
<dbReference type="InterPro" id="IPR038610">
    <property type="entry name" value="FliK-like_C_sf"/>
</dbReference>
<comment type="similarity">
    <text evidence="2">Belongs to the FliK family.</text>
</comment>
<evidence type="ECO:0000313" key="8">
    <source>
        <dbReference type="Proteomes" id="UP000094893"/>
    </source>
</evidence>
<dbReference type="PANTHER" id="PTHR37533">
    <property type="entry name" value="FLAGELLAR HOOK-LENGTH CONTROL PROTEIN"/>
    <property type="match status" value="1"/>
</dbReference>
<keyword evidence="3" id="KW-1005">Bacterial flagellum biogenesis</keyword>
<feature type="region of interest" description="Disordered" evidence="4">
    <location>
        <begin position="1"/>
        <end position="123"/>
    </location>
</feature>
<evidence type="ECO:0000313" key="7">
    <source>
        <dbReference type="EMBL" id="OCX76023.1"/>
    </source>
</evidence>
<dbReference type="EMBL" id="LWRY01000192">
    <property type="protein sequence ID" value="OCX69799.1"/>
    <property type="molecule type" value="Genomic_DNA"/>
</dbReference>
<dbReference type="InterPro" id="IPR021136">
    <property type="entry name" value="Flagellar_hook_control-like_C"/>
</dbReference>
<evidence type="ECO:0000313" key="6">
    <source>
        <dbReference type="EMBL" id="OCX69799.1"/>
    </source>
</evidence>
<dbReference type="Gene3D" id="3.30.750.140">
    <property type="match status" value="1"/>
</dbReference>
<feature type="region of interest" description="Disordered" evidence="4">
    <location>
        <begin position="138"/>
        <end position="186"/>
    </location>
</feature>
<accession>A0A1C2I1D8</accession>
<protein>
    <recommendedName>
        <fullName evidence="5">Flagellar hook-length control protein-like C-terminal domain-containing protein</fullName>
    </recommendedName>
</protein>
<dbReference type="PRINTS" id="PR01007">
    <property type="entry name" value="FLGHOOKFLIK"/>
</dbReference>
<keyword evidence="9" id="KW-1185">Reference proteome</keyword>
<evidence type="ECO:0000256" key="1">
    <source>
        <dbReference type="ARBA" id="ARBA00003944"/>
    </source>
</evidence>
<evidence type="ECO:0000256" key="2">
    <source>
        <dbReference type="ARBA" id="ARBA00009149"/>
    </source>
</evidence>
<dbReference type="STRING" id="930.GCA_002079865_03305"/>
<feature type="compositionally biased region" description="Basic and acidic residues" evidence="4">
    <location>
        <begin position="110"/>
        <end position="119"/>
    </location>
</feature>
<dbReference type="Proteomes" id="UP000095008">
    <property type="component" value="Unassembled WGS sequence"/>
</dbReference>
<dbReference type="eggNOG" id="COG3144">
    <property type="taxonomic scope" value="Bacteria"/>
</dbReference>
<dbReference type="GO" id="GO:0009424">
    <property type="term" value="C:bacterial-type flagellum hook"/>
    <property type="evidence" value="ECO:0007669"/>
    <property type="project" value="InterPro"/>
</dbReference>
<dbReference type="AlphaFoldDB" id="A0A1C2I1D8"/>
<evidence type="ECO:0000259" key="5">
    <source>
        <dbReference type="Pfam" id="PF02120"/>
    </source>
</evidence>
<dbReference type="GO" id="GO:0044780">
    <property type="term" value="P:bacterial-type flagellum assembly"/>
    <property type="evidence" value="ECO:0007669"/>
    <property type="project" value="InterPro"/>
</dbReference>
<feature type="compositionally biased region" description="Polar residues" evidence="4">
    <location>
        <begin position="146"/>
        <end position="155"/>
    </location>
</feature>
<feature type="domain" description="Flagellar hook-length control protein-like C-terminal" evidence="5">
    <location>
        <begin position="315"/>
        <end position="396"/>
    </location>
</feature>
<dbReference type="EMBL" id="LWSA01000031">
    <property type="protein sequence ID" value="OCX76023.1"/>
    <property type="molecule type" value="Genomic_DNA"/>
</dbReference>
<feature type="region of interest" description="Disordered" evidence="4">
    <location>
        <begin position="396"/>
        <end position="418"/>
    </location>
</feature>